<organism evidence="2 3">
    <name type="scientific">Piloderma croceum (strain F 1598)</name>
    <dbReference type="NCBI Taxonomy" id="765440"/>
    <lineage>
        <taxon>Eukaryota</taxon>
        <taxon>Fungi</taxon>
        <taxon>Dikarya</taxon>
        <taxon>Basidiomycota</taxon>
        <taxon>Agaricomycotina</taxon>
        <taxon>Agaricomycetes</taxon>
        <taxon>Agaricomycetidae</taxon>
        <taxon>Atheliales</taxon>
        <taxon>Atheliaceae</taxon>
        <taxon>Piloderma</taxon>
    </lineage>
</organism>
<accession>A0A0C3BS52</accession>
<evidence type="ECO:0000313" key="2">
    <source>
        <dbReference type="EMBL" id="KIM80127.1"/>
    </source>
</evidence>
<keyword evidence="3" id="KW-1185">Reference proteome</keyword>
<feature type="transmembrane region" description="Helical" evidence="1">
    <location>
        <begin position="20"/>
        <end position="41"/>
    </location>
</feature>
<reference evidence="2 3" key="1">
    <citation type="submission" date="2014-04" db="EMBL/GenBank/DDBJ databases">
        <authorList>
            <consortium name="DOE Joint Genome Institute"/>
            <person name="Kuo A."/>
            <person name="Tarkka M."/>
            <person name="Buscot F."/>
            <person name="Kohler A."/>
            <person name="Nagy L.G."/>
            <person name="Floudas D."/>
            <person name="Copeland A."/>
            <person name="Barry K.W."/>
            <person name="Cichocki N."/>
            <person name="Veneault-Fourrey C."/>
            <person name="LaButti K."/>
            <person name="Lindquist E.A."/>
            <person name="Lipzen A."/>
            <person name="Lundell T."/>
            <person name="Morin E."/>
            <person name="Murat C."/>
            <person name="Sun H."/>
            <person name="Tunlid A."/>
            <person name="Henrissat B."/>
            <person name="Grigoriev I.V."/>
            <person name="Hibbett D.S."/>
            <person name="Martin F."/>
            <person name="Nordberg H.P."/>
            <person name="Cantor M.N."/>
            <person name="Hua S.X."/>
        </authorList>
    </citation>
    <scope>NUCLEOTIDE SEQUENCE [LARGE SCALE GENOMIC DNA]</scope>
    <source>
        <strain evidence="2 3">F 1598</strain>
    </source>
</reference>
<evidence type="ECO:0000256" key="1">
    <source>
        <dbReference type="SAM" id="Phobius"/>
    </source>
</evidence>
<dbReference type="EMBL" id="KN833005">
    <property type="protein sequence ID" value="KIM80127.1"/>
    <property type="molecule type" value="Genomic_DNA"/>
</dbReference>
<proteinExistence type="predicted"/>
<reference evidence="3" key="2">
    <citation type="submission" date="2015-01" db="EMBL/GenBank/DDBJ databases">
        <title>Evolutionary Origins and Diversification of the Mycorrhizal Mutualists.</title>
        <authorList>
            <consortium name="DOE Joint Genome Institute"/>
            <consortium name="Mycorrhizal Genomics Consortium"/>
            <person name="Kohler A."/>
            <person name="Kuo A."/>
            <person name="Nagy L.G."/>
            <person name="Floudas D."/>
            <person name="Copeland A."/>
            <person name="Barry K.W."/>
            <person name="Cichocki N."/>
            <person name="Veneault-Fourrey C."/>
            <person name="LaButti K."/>
            <person name="Lindquist E.A."/>
            <person name="Lipzen A."/>
            <person name="Lundell T."/>
            <person name="Morin E."/>
            <person name="Murat C."/>
            <person name="Riley R."/>
            <person name="Ohm R."/>
            <person name="Sun H."/>
            <person name="Tunlid A."/>
            <person name="Henrissat B."/>
            <person name="Grigoriev I.V."/>
            <person name="Hibbett D.S."/>
            <person name="Martin F."/>
        </authorList>
    </citation>
    <scope>NUCLEOTIDE SEQUENCE [LARGE SCALE GENOMIC DNA]</scope>
    <source>
        <strain evidence="3">F 1598</strain>
    </source>
</reference>
<keyword evidence="1" id="KW-1133">Transmembrane helix</keyword>
<sequence>MLAYRAYIRLLSTLGYSVLAPSFVLHIYLYGILYIMGYCNLHVRIAPATMSGHQLHTAVSEPPRSSPKDGQYWW</sequence>
<dbReference type="Proteomes" id="UP000054166">
    <property type="component" value="Unassembled WGS sequence"/>
</dbReference>
<protein>
    <submittedName>
        <fullName evidence="2">Uncharacterized protein</fullName>
    </submittedName>
</protein>
<dbReference type="InParanoid" id="A0A0C3BS52"/>
<evidence type="ECO:0000313" key="3">
    <source>
        <dbReference type="Proteomes" id="UP000054166"/>
    </source>
</evidence>
<keyword evidence="1" id="KW-0472">Membrane</keyword>
<keyword evidence="1" id="KW-0812">Transmembrane</keyword>
<dbReference type="AlphaFoldDB" id="A0A0C3BS52"/>
<dbReference type="HOGENOM" id="CLU_2688681_0_0_1"/>
<gene>
    <name evidence="2" type="ORF">PILCRDRAFT_822642</name>
</gene>
<name>A0A0C3BS52_PILCF</name>